<reference evidence="3 4" key="1">
    <citation type="submission" date="2019-03" db="EMBL/GenBank/DDBJ databases">
        <authorList>
            <person name="Gonzalez-Pimentel J.L."/>
        </authorList>
    </citation>
    <scope>NUCLEOTIDE SEQUENCE [LARGE SCALE GENOMIC DNA]</scope>
    <source>
        <strain evidence="3 4">JCM 31289</strain>
    </source>
</reference>
<dbReference type="SUPFAM" id="SSF117916">
    <property type="entry name" value="Fe-S cluster assembly (FSCA) domain-like"/>
    <property type="match status" value="1"/>
</dbReference>
<dbReference type="InterPro" id="IPR001075">
    <property type="entry name" value="NIF_FeS_clus_asmbl_NifU_C"/>
</dbReference>
<comment type="function">
    <text evidence="1">May be involved in the formation or repair of [Fe-S] clusters present in iron-sulfur proteins.</text>
</comment>
<dbReference type="AlphaFoldDB" id="A0A4Z0HI89"/>
<dbReference type="GO" id="GO:0016226">
    <property type="term" value="P:iron-sulfur cluster assembly"/>
    <property type="evidence" value="ECO:0007669"/>
    <property type="project" value="InterPro"/>
</dbReference>
<dbReference type="GO" id="GO:0051536">
    <property type="term" value="F:iron-sulfur cluster binding"/>
    <property type="evidence" value="ECO:0007669"/>
    <property type="project" value="InterPro"/>
</dbReference>
<evidence type="ECO:0000313" key="4">
    <source>
        <dbReference type="Proteomes" id="UP000297948"/>
    </source>
</evidence>
<dbReference type="OrthoDB" id="4320373at2"/>
<dbReference type="Gene3D" id="3.30.300.130">
    <property type="entry name" value="Fe-S cluster assembly (FSCA)"/>
    <property type="match status" value="1"/>
</dbReference>
<feature type="domain" description="NIF system FeS cluster assembly NifU C-terminal" evidence="2">
    <location>
        <begin position="101"/>
        <end position="159"/>
    </location>
</feature>
<accession>A0A4Z0HI89</accession>
<dbReference type="RefSeq" id="WP_135337078.1">
    <property type="nucleotide sequence ID" value="NZ_JBHLTX010000013.1"/>
</dbReference>
<organism evidence="3 4">
    <name type="scientific">Streptomyces palmae</name>
    <dbReference type="NCBI Taxonomy" id="1701085"/>
    <lineage>
        <taxon>Bacteria</taxon>
        <taxon>Bacillati</taxon>
        <taxon>Actinomycetota</taxon>
        <taxon>Actinomycetes</taxon>
        <taxon>Kitasatosporales</taxon>
        <taxon>Streptomycetaceae</taxon>
        <taxon>Streptomyces</taxon>
    </lineage>
</organism>
<dbReference type="EMBL" id="SRID01000006">
    <property type="protein sequence ID" value="TGB18646.1"/>
    <property type="molecule type" value="Genomic_DNA"/>
</dbReference>
<dbReference type="Proteomes" id="UP000297948">
    <property type="component" value="Unassembled WGS sequence"/>
</dbReference>
<name>A0A4Z0HI89_9ACTN</name>
<dbReference type="Pfam" id="PF01106">
    <property type="entry name" value="NifU"/>
    <property type="match status" value="1"/>
</dbReference>
<proteinExistence type="predicted"/>
<protein>
    <submittedName>
        <fullName evidence="3">Nitrogen fixation protein NifU</fullName>
    </submittedName>
</protein>
<evidence type="ECO:0000313" key="3">
    <source>
        <dbReference type="EMBL" id="TGB18646.1"/>
    </source>
</evidence>
<sequence length="195" mass="20526">MPWDDEQARTRVARTEELLTGLDSLPDGLAAARAQAALEALVALYGECLARVVDLAGATGGEQGAGLLRRLAEDELIGHLLLVHDLHPDPVPVRARRAVRELAEELSARGADLEVLELTDTAVRVRLTGGGCGCAAGSPELEQLVREGIAHRAPELERVTVETAPAAPARPLIPVDALLKGVRAPDPVLSARESG</sequence>
<gene>
    <name evidence="3" type="ORF">E4099_01690</name>
</gene>
<evidence type="ECO:0000259" key="2">
    <source>
        <dbReference type="Pfam" id="PF01106"/>
    </source>
</evidence>
<evidence type="ECO:0000256" key="1">
    <source>
        <dbReference type="ARBA" id="ARBA00049958"/>
    </source>
</evidence>
<dbReference type="InterPro" id="IPR034904">
    <property type="entry name" value="FSCA_dom_sf"/>
</dbReference>
<keyword evidence="4" id="KW-1185">Reference proteome</keyword>
<comment type="caution">
    <text evidence="3">The sequence shown here is derived from an EMBL/GenBank/DDBJ whole genome shotgun (WGS) entry which is preliminary data.</text>
</comment>
<dbReference type="GO" id="GO:0005506">
    <property type="term" value="F:iron ion binding"/>
    <property type="evidence" value="ECO:0007669"/>
    <property type="project" value="InterPro"/>
</dbReference>